<dbReference type="Pfam" id="PF19054">
    <property type="entry name" value="DUF5753"/>
    <property type="match status" value="1"/>
</dbReference>
<dbReference type="AlphaFoldDB" id="A0A6I3L4F6"/>
<comment type="caution">
    <text evidence="2">The sequence shown here is derived from an EMBL/GenBank/DDBJ whole genome shotgun (WGS) entry which is preliminary data.</text>
</comment>
<proteinExistence type="predicted"/>
<keyword evidence="3" id="KW-1185">Reference proteome</keyword>
<reference evidence="2 3" key="1">
    <citation type="submission" date="2019-11" db="EMBL/GenBank/DDBJ databases">
        <title>Nocardia sp. nov. CT2-14 isolated from soil.</title>
        <authorList>
            <person name="Kanchanasin P."/>
            <person name="Tanasupawat S."/>
            <person name="Yuki M."/>
            <person name="Kudo T."/>
        </authorList>
    </citation>
    <scope>NUCLEOTIDE SEQUENCE [LARGE SCALE GENOMIC DNA]</scope>
    <source>
        <strain evidence="2 3">CT2-14</strain>
    </source>
</reference>
<dbReference type="EMBL" id="WMBB01000010">
    <property type="protein sequence ID" value="MTE15425.1"/>
    <property type="molecule type" value="Genomic_DNA"/>
</dbReference>
<gene>
    <name evidence="2" type="ORF">GLP40_21960</name>
</gene>
<sequence>MALLEFDIDERAELLALRDIAKGRHPFAEYSALFNEQLMRFYGLEAGAQSVRSFENIVIPGLLQIEDYTRVLMKARVTTGRPTEVESRVSARLRRQRLLEGPDPLELSVVVGQAALMYRVGDDDIRSRQLQHLIAMAERHPDTLDIRIIPYEAGGAIASLNSATFHLLDFKSARLPTLGWIEAAAYFEIVDDPKRVTALEYLFDQIRSIALDHQRSLELIKEIASQN</sequence>
<dbReference type="Proteomes" id="UP000432464">
    <property type="component" value="Unassembled WGS sequence"/>
</dbReference>
<dbReference type="InterPro" id="IPR043917">
    <property type="entry name" value="DUF5753"/>
</dbReference>
<evidence type="ECO:0000313" key="2">
    <source>
        <dbReference type="EMBL" id="MTE15425.1"/>
    </source>
</evidence>
<protein>
    <submittedName>
        <fullName evidence="2">Transcriptional regulator</fullName>
    </submittedName>
</protein>
<name>A0A6I3L4F6_9NOCA</name>
<evidence type="ECO:0000313" key="3">
    <source>
        <dbReference type="Proteomes" id="UP000432464"/>
    </source>
</evidence>
<feature type="domain" description="DUF5753" evidence="1">
    <location>
        <begin position="39"/>
        <end position="222"/>
    </location>
</feature>
<evidence type="ECO:0000259" key="1">
    <source>
        <dbReference type="Pfam" id="PF19054"/>
    </source>
</evidence>
<accession>A0A6I3L4F6</accession>
<organism evidence="2 3">
    <name type="scientific">Nocardia aurantiaca</name>
    <dbReference type="NCBI Taxonomy" id="2675850"/>
    <lineage>
        <taxon>Bacteria</taxon>
        <taxon>Bacillati</taxon>
        <taxon>Actinomycetota</taxon>
        <taxon>Actinomycetes</taxon>
        <taxon>Mycobacteriales</taxon>
        <taxon>Nocardiaceae</taxon>
        <taxon>Nocardia</taxon>
    </lineage>
</organism>